<evidence type="ECO:0000313" key="2">
    <source>
        <dbReference type="Proteomes" id="UP000789759"/>
    </source>
</evidence>
<organism evidence="1 2">
    <name type="scientific">Cetraspora pellucida</name>
    <dbReference type="NCBI Taxonomy" id="1433469"/>
    <lineage>
        <taxon>Eukaryota</taxon>
        <taxon>Fungi</taxon>
        <taxon>Fungi incertae sedis</taxon>
        <taxon>Mucoromycota</taxon>
        <taxon>Glomeromycotina</taxon>
        <taxon>Glomeromycetes</taxon>
        <taxon>Diversisporales</taxon>
        <taxon>Gigasporaceae</taxon>
        <taxon>Cetraspora</taxon>
    </lineage>
</organism>
<name>A0A9N9FA97_9GLOM</name>
<dbReference type="Proteomes" id="UP000789759">
    <property type="component" value="Unassembled WGS sequence"/>
</dbReference>
<dbReference type="AlphaFoldDB" id="A0A9N9FA97"/>
<comment type="caution">
    <text evidence="1">The sequence shown here is derived from an EMBL/GenBank/DDBJ whole genome shotgun (WGS) entry which is preliminary data.</text>
</comment>
<protein>
    <submittedName>
        <fullName evidence="1">591_t:CDS:1</fullName>
    </submittedName>
</protein>
<keyword evidence="2" id="KW-1185">Reference proteome</keyword>
<reference evidence="1" key="1">
    <citation type="submission" date="2021-06" db="EMBL/GenBank/DDBJ databases">
        <authorList>
            <person name="Kallberg Y."/>
            <person name="Tangrot J."/>
            <person name="Rosling A."/>
        </authorList>
    </citation>
    <scope>NUCLEOTIDE SEQUENCE</scope>
    <source>
        <strain evidence="1">FL966</strain>
    </source>
</reference>
<sequence length="118" mass="14110">MLYIKNKLLQEQQLVVKYDKPSHSSFLQTYLNLLDHIYNSIEFRAVENKRRRKIYYKQLSTIFSFKLNSGKTYYYPANIVVSSVSRTDNNDHPDEHYCLAFIKQSEEPLEFYKQLGSQ</sequence>
<accession>A0A9N9FA97</accession>
<proteinExistence type="predicted"/>
<dbReference type="OrthoDB" id="2410764at2759"/>
<evidence type="ECO:0000313" key="1">
    <source>
        <dbReference type="EMBL" id="CAG8521546.1"/>
    </source>
</evidence>
<dbReference type="EMBL" id="CAJVQA010001653">
    <property type="protein sequence ID" value="CAG8521546.1"/>
    <property type="molecule type" value="Genomic_DNA"/>
</dbReference>
<gene>
    <name evidence="1" type="ORF">CPELLU_LOCUS3410</name>
</gene>